<protein>
    <submittedName>
        <fullName evidence="2">Uncharacterized protein</fullName>
    </submittedName>
</protein>
<name>A0ABP9NZP1_9PSEU</name>
<reference evidence="3" key="1">
    <citation type="journal article" date="2019" name="Int. J. Syst. Evol. Microbiol.">
        <title>The Global Catalogue of Microorganisms (GCM) 10K type strain sequencing project: providing services to taxonomists for standard genome sequencing and annotation.</title>
        <authorList>
            <consortium name="The Broad Institute Genomics Platform"/>
            <consortium name="The Broad Institute Genome Sequencing Center for Infectious Disease"/>
            <person name="Wu L."/>
            <person name="Ma J."/>
        </authorList>
    </citation>
    <scope>NUCLEOTIDE SEQUENCE [LARGE SCALE GENOMIC DNA]</scope>
    <source>
        <strain evidence="3">JCM 18302</strain>
    </source>
</reference>
<dbReference type="EMBL" id="BAABJO010000032">
    <property type="protein sequence ID" value="GAA5135544.1"/>
    <property type="molecule type" value="Genomic_DNA"/>
</dbReference>
<feature type="compositionally biased region" description="Basic and acidic residues" evidence="1">
    <location>
        <begin position="46"/>
        <end position="64"/>
    </location>
</feature>
<evidence type="ECO:0000313" key="2">
    <source>
        <dbReference type="EMBL" id="GAA5135544.1"/>
    </source>
</evidence>
<evidence type="ECO:0000313" key="3">
    <source>
        <dbReference type="Proteomes" id="UP001500804"/>
    </source>
</evidence>
<accession>A0ABP9NZP1</accession>
<keyword evidence="3" id="KW-1185">Reference proteome</keyword>
<feature type="region of interest" description="Disordered" evidence="1">
    <location>
        <begin position="160"/>
        <end position="247"/>
    </location>
</feature>
<evidence type="ECO:0000256" key="1">
    <source>
        <dbReference type="SAM" id="MobiDB-lite"/>
    </source>
</evidence>
<sequence>MITRANSTPGVDGSAGIRQSPENGESDIGAATPGDIASGRNNSPPRNDDSPRIDRSVEEGERPPPVESNNVAIGIAGRGASNDVQYNEAFEVTAKAPDVVRSVSISDTSVFRLDPTDCIDAAIGPDSSCLIRIYWAAPSVGIFRKTVVVEVVADSGTASKTHEIVSTPPATRDPHEDSDTQISVDPPVNSSPDVSMPDASVSEDGGEANHSGGEMSGKNRPGSKDDQSNDTGPNVSPQREADSDESG</sequence>
<feature type="region of interest" description="Disordered" evidence="1">
    <location>
        <begin position="1"/>
        <end position="73"/>
    </location>
</feature>
<comment type="caution">
    <text evidence="2">The sequence shown here is derived from an EMBL/GenBank/DDBJ whole genome shotgun (WGS) entry which is preliminary data.</text>
</comment>
<feature type="compositionally biased region" description="Polar residues" evidence="1">
    <location>
        <begin position="180"/>
        <end position="193"/>
    </location>
</feature>
<gene>
    <name evidence="2" type="ORF">GCM10023320_65230</name>
</gene>
<proteinExistence type="predicted"/>
<organism evidence="2 3">
    <name type="scientific">Pseudonocardia adelaidensis</name>
    <dbReference type="NCBI Taxonomy" id="648754"/>
    <lineage>
        <taxon>Bacteria</taxon>
        <taxon>Bacillati</taxon>
        <taxon>Actinomycetota</taxon>
        <taxon>Actinomycetes</taxon>
        <taxon>Pseudonocardiales</taxon>
        <taxon>Pseudonocardiaceae</taxon>
        <taxon>Pseudonocardia</taxon>
    </lineage>
</organism>
<dbReference type="Proteomes" id="UP001500804">
    <property type="component" value="Unassembled WGS sequence"/>
</dbReference>